<dbReference type="Proteomes" id="UP000596660">
    <property type="component" value="Unplaced"/>
</dbReference>
<accession>A0A803N464</accession>
<proteinExistence type="predicted"/>
<sequence length="242" mass="28169">MQYHLLVYGIDQSYKPWVSYGESAEQTNNNEDGYREEVSDNDDKIDEMPFDDMSPFVFDATNSWNSINSTPVNENEGTKNIGLNSGTHETPRFLQKLMEDMEADLYPGCKTFKRLEFIMSLLHIKEYANEVKCPKCLAPRWKQAPKNVYVLQDINAYEMAQEKHFGDDGIMRHPRDSKSWKSLDELYPDFAADAQPDHSWRLNKRFFGKKVERRPPPNSLSGNDALEQLHGYPNVEFRKDDK</sequence>
<evidence type="ECO:0000313" key="3">
    <source>
        <dbReference type="Proteomes" id="UP000596660"/>
    </source>
</evidence>
<evidence type="ECO:0000256" key="1">
    <source>
        <dbReference type="SAM" id="MobiDB-lite"/>
    </source>
</evidence>
<reference evidence="2" key="2">
    <citation type="submission" date="2021-03" db="UniProtKB">
        <authorList>
            <consortium name="EnsemblPlants"/>
        </authorList>
    </citation>
    <scope>IDENTIFICATION</scope>
</reference>
<feature type="region of interest" description="Disordered" evidence="1">
    <location>
        <begin position="211"/>
        <end position="242"/>
    </location>
</feature>
<evidence type="ECO:0008006" key="4">
    <source>
        <dbReference type="Google" id="ProtNLM"/>
    </source>
</evidence>
<evidence type="ECO:0000313" key="2">
    <source>
        <dbReference type="EnsemblPlants" id="AUR62040135-RA:cds"/>
    </source>
</evidence>
<dbReference type="Gramene" id="AUR62040135-RA">
    <property type="protein sequence ID" value="AUR62040135-RA:cds"/>
    <property type="gene ID" value="AUR62040135"/>
</dbReference>
<reference evidence="2" key="1">
    <citation type="journal article" date="2017" name="Nature">
        <title>The genome of Chenopodium quinoa.</title>
        <authorList>
            <person name="Jarvis D.E."/>
            <person name="Ho Y.S."/>
            <person name="Lightfoot D.J."/>
            <person name="Schmoeckel S.M."/>
            <person name="Li B."/>
            <person name="Borm T.J.A."/>
            <person name="Ohyanagi H."/>
            <person name="Mineta K."/>
            <person name="Michell C.T."/>
            <person name="Saber N."/>
            <person name="Kharbatia N.M."/>
            <person name="Rupper R.R."/>
            <person name="Sharp A.R."/>
            <person name="Dally N."/>
            <person name="Boughton B.A."/>
            <person name="Woo Y.H."/>
            <person name="Gao G."/>
            <person name="Schijlen E.G.W.M."/>
            <person name="Guo X."/>
            <person name="Momin A.A."/>
            <person name="Negrao S."/>
            <person name="Al-Babili S."/>
            <person name="Gehring C."/>
            <person name="Roessner U."/>
            <person name="Jung C."/>
            <person name="Murphy K."/>
            <person name="Arold S.T."/>
            <person name="Gojobori T."/>
            <person name="van der Linden C.G."/>
            <person name="van Loo E.N."/>
            <person name="Jellen E.N."/>
            <person name="Maughan P.J."/>
            <person name="Tester M."/>
        </authorList>
    </citation>
    <scope>NUCLEOTIDE SEQUENCE [LARGE SCALE GENOMIC DNA]</scope>
    <source>
        <strain evidence="2">cv. PI 614886</strain>
    </source>
</reference>
<keyword evidence="3" id="KW-1185">Reference proteome</keyword>
<name>A0A803N464_CHEQI</name>
<dbReference type="EnsemblPlants" id="AUR62040135-RA">
    <property type="protein sequence ID" value="AUR62040135-RA:cds"/>
    <property type="gene ID" value="AUR62040135"/>
</dbReference>
<protein>
    <recommendedName>
        <fullName evidence="4">Transposase-associated domain-containing protein</fullName>
    </recommendedName>
</protein>
<dbReference type="AlphaFoldDB" id="A0A803N464"/>
<organism evidence="2 3">
    <name type="scientific">Chenopodium quinoa</name>
    <name type="common">Quinoa</name>
    <dbReference type="NCBI Taxonomy" id="63459"/>
    <lineage>
        <taxon>Eukaryota</taxon>
        <taxon>Viridiplantae</taxon>
        <taxon>Streptophyta</taxon>
        <taxon>Embryophyta</taxon>
        <taxon>Tracheophyta</taxon>
        <taxon>Spermatophyta</taxon>
        <taxon>Magnoliopsida</taxon>
        <taxon>eudicotyledons</taxon>
        <taxon>Gunneridae</taxon>
        <taxon>Pentapetalae</taxon>
        <taxon>Caryophyllales</taxon>
        <taxon>Chenopodiaceae</taxon>
        <taxon>Chenopodioideae</taxon>
        <taxon>Atripliceae</taxon>
        <taxon>Chenopodium</taxon>
    </lineage>
</organism>